<dbReference type="EMBL" id="RAPY01000001">
    <property type="protein sequence ID" value="RKE57041.1"/>
    <property type="molecule type" value="Genomic_DNA"/>
</dbReference>
<gene>
    <name evidence="1" type="ORF">DFQ12_1917</name>
</gene>
<organism evidence="1 2">
    <name type="scientific">Sphingobacterium detergens</name>
    <dbReference type="NCBI Taxonomy" id="1145106"/>
    <lineage>
        <taxon>Bacteria</taxon>
        <taxon>Pseudomonadati</taxon>
        <taxon>Bacteroidota</taxon>
        <taxon>Sphingobacteriia</taxon>
        <taxon>Sphingobacteriales</taxon>
        <taxon>Sphingobacteriaceae</taxon>
        <taxon>Sphingobacterium</taxon>
    </lineage>
</organism>
<evidence type="ECO:0000313" key="2">
    <source>
        <dbReference type="Proteomes" id="UP000286246"/>
    </source>
</evidence>
<dbReference type="RefSeq" id="WP_120258645.1">
    <property type="nucleotide sequence ID" value="NZ_RAPY01000001.1"/>
</dbReference>
<comment type="caution">
    <text evidence="1">The sequence shown here is derived from an EMBL/GenBank/DDBJ whole genome shotgun (WGS) entry which is preliminary data.</text>
</comment>
<name>A0A420BJU2_SPHD1</name>
<dbReference type="OrthoDB" id="980645at2"/>
<dbReference type="AlphaFoldDB" id="A0A420BJU2"/>
<dbReference type="Proteomes" id="UP000286246">
    <property type="component" value="Unassembled WGS sequence"/>
</dbReference>
<keyword evidence="2" id="KW-1185">Reference proteome</keyword>
<sequence>MKSYKLKGLFCLLMAWALCLQATNLLWVFIGFECNRDYIEQQLCVYRYEPAATCKGFCYLSEETVEQKEASDVLIKVKSAEIPLFVQLVQELTRQQPFTRILRVTHPLTEGNPLCQGIFDRIFKPPIA</sequence>
<reference evidence="1 2" key="1">
    <citation type="submission" date="2018-09" db="EMBL/GenBank/DDBJ databases">
        <title>Genomic Encyclopedia of Type Strains, Phase III (KMG-III): the genomes of soil and plant-associated and newly described type strains.</title>
        <authorList>
            <person name="Whitman W."/>
        </authorList>
    </citation>
    <scope>NUCLEOTIDE SEQUENCE [LARGE SCALE GENOMIC DNA]</scope>
    <source>
        <strain evidence="1 2">CECT 7938</strain>
    </source>
</reference>
<evidence type="ECO:0000313" key="1">
    <source>
        <dbReference type="EMBL" id="RKE57041.1"/>
    </source>
</evidence>
<accession>A0A420BJU2</accession>
<proteinExistence type="predicted"/>
<protein>
    <submittedName>
        <fullName evidence="1">Uncharacterized protein</fullName>
    </submittedName>
</protein>